<feature type="region of interest" description="Disordered" evidence="1">
    <location>
        <begin position="139"/>
        <end position="171"/>
    </location>
</feature>
<accession>A0A3A4K682</accession>
<feature type="domain" description="DUF8176" evidence="3">
    <location>
        <begin position="173"/>
        <end position="296"/>
    </location>
</feature>
<keyword evidence="2" id="KW-1133">Transmembrane helix</keyword>
<feature type="region of interest" description="Disordered" evidence="1">
    <location>
        <begin position="1"/>
        <end position="79"/>
    </location>
</feature>
<sequence>MLRLPAKQPQKRKRRGIGRRAPHVPHTAADPGVPSPVGSQEEWQRWLDYAPQRPAPKPEPEKVRYREPRPEAPAREEKRDLVPAIIDRTGGNRGLGLRRARRPEVQASGANRLLPVLIVLGVTVLVVSVVLLAFRASGKTKHPLAPPPPAASGAAPSSAPTTTTEPVTAVATPGCVQSRSTDVVSGTDPGGTTDGPSAILAFERAYYVQRSGYAARAVVAPDSAIPAADQIQRGINQLANGTRYCVRITRAPNGPPEETRWEVQLTQQEPGGDPQTFTQYITTRTSSTRTLLTGIAAG</sequence>
<gene>
    <name evidence="4" type="ORF">D5S18_29285</name>
</gene>
<evidence type="ECO:0000313" key="5">
    <source>
        <dbReference type="Proteomes" id="UP000266677"/>
    </source>
</evidence>
<feature type="compositionally biased region" description="Basic residues" evidence="1">
    <location>
        <begin position="9"/>
        <end position="23"/>
    </location>
</feature>
<protein>
    <recommendedName>
        <fullName evidence="3">DUF8176 domain-containing protein</fullName>
    </recommendedName>
</protein>
<keyword evidence="2" id="KW-0472">Membrane</keyword>
<evidence type="ECO:0000256" key="2">
    <source>
        <dbReference type="SAM" id="Phobius"/>
    </source>
</evidence>
<organism evidence="4 5">
    <name type="scientific">Nocardia panacis</name>
    <dbReference type="NCBI Taxonomy" id="2340916"/>
    <lineage>
        <taxon>Bacteria</taxon>
        <taxon>Bacillati</taxon>
        <taxon>Actinomycetota</taxon>
        <taxon>Actinomycetes</taxon>
        <taxon>Mycobacteriales</taxon>
        <taxon>Nocardiaceae</taxon>
        <taxon>Nocardia</taxon>
    </lineage>
</organism>
<name>A0A3A4K682_9NOCA</name>
<keyword evidence="5" id="KW-1185">Reference proteome</keyword>
<dbReference type="Pfam" id="PF26527">
    <property type="entry name" value="DUF8176"/>
    <property type="match status" value="1"/>
</dbReference>
<dbReference type="EMBL" id="QZFU01000041">
    <property type="protein sequence ID" value="RJO69970.1"/>
    <property type="molecule type" value="Genomic_DNA"/>
</dbReference>
<feature type="transmembrane region" description="Helical" evidence="2">
    <location>
        <begin position="113"/>
        <end position="134"/>
    </location>
</feature>
<dbReference type="Proteomes" id="UP000266677">
    <property type="component" value="Unassembled WGS sequence"/>
</dbReference>
<dbReference type="AlphaFoldDB" id="A0A3A4K682"/>
<reference evidence="4 5" key="1">
    <citation type="submission" date="2018-09" db="EMBL/GenBank/DDBJ databases">
        <title>YIM PH21274 draft genome.</title>
        <authorList>
            <person name="Miao C."/>
        </authorList>
    </citation>
    <scope>NUCLEOTIDE SEQUENCE [LARGE SCALE GENOMIC DNA]</scope>
    <source>
        <strain evidence="4 5">YIM PH 21724</strain>
    </source>
</reference>
<feature type="compositionally biased region" description="Low complexity" evidence="1">
    <location>
        <begin position="151"/>
        <end position="171"/>
    </location>
</feature>
<proteinExistence type="predicted"/>
<dbReference type="InterPro" id="IPR058489">
    <property type="entry name" value="DUF8176"/>
</dbReference>
<comment type="caution">
    <text evidence="4">The sequence shown here is derived from an EMBL/GenBank/DDBJ whole genome shotgun (WGS) entry which is preliminary data.</text>
</comment>
<keyword evidence="2" id="KW-0812">Transmembrane</keyword>
<evidence type="ECO:0000256" key="1">
    <source>
        <dbReference type="SAM" id="MobiDB-lite"/>
    </source>
</evidence>
<feature type="compositionally biased region" description="Basic and acidic residues" evidence="1">
    <location>
        <begin position="56"/>
        <end position="79"/>
    </location>
</feature>
<evidence type="ECO:0000313" key="4">
    <source>
        <dbReference type="EMBL" id="RJO69970.1"/>
    </source>
</evidence>
<evidence type="ECO:0000259" key="3">
    <source>
        <dbReference type="Pfam" id="PF26527"/>
    </source>
</evidence>